<evidence type="ECO:0000256" key="7">
    <source>
        <dbReference type="HAMAP-Rule" id="MF_00957"/>
    </source>
</evidence>
<comment type="caution">
    <text evidence="13">The sequence shown here is derived from an EMBL/GenBank/DDBJ whole genome shotgun (WGS) entry which is preliminary data.</text>
</comment>
<dbReference type="STRING" id="887898.HMPREF0551_1578"/>
<sequence length="488" mass="54962">MFNRLFKWIAGRPADRDTPAAARAPARPRARIPGRTPGRPRSPAPKLPEPRILSAQSLGLSRQQVSSAALRTCEELQHAGYSAYIVGGGVRDLLLGRAPKDFDVATDASPEAVQSLFRRARIIGRRFRIVHVMFGRETIEVTTFRAAHTNGQTDAHGRMLNDNVFGTREEDAYRRDFTVNALYYDPIAETLIDPMGGVDDLSARLLRMIGDPTTRYREDPVRMLRTVRFAAKLDFQVDPPTLQPIRTLAPLLENVPPARLFDEVMKLLESGHGLACLQRLRHEGLHHGILPLLDTLFETDEAFITEALTRTDTRVQQGKSVSPSFLFASLLWPQVRVRWQQLHAQGEHLVPALDQAISEVLDEQGTKLALHRRYQADMREIWMMQPRLEKRGRQSFTLVTQLRFRASYDFLLLRCTSNEIDPALGDWWTEFIDADSSRREQLVQESLGSTGKSGRNTRKRRRRRKSASTENGAPAEGHGGAGEPPAAS</sequence>
<dbReference type="Pfam" id="PF01743">
    <property type="entry name" value="PolyA_pol"/>
    <property type="match status" value="1"/>
</dbReference>
<dbReference type="NCBIfam" id="TIGR01942">
    <property type="entry name" value="pcnB"/>
    <property type="match status" value="1"/>
</dbReference>
<dbReference type="InterPro" id="IPR002646">
    <property type="entry name" value="PolA_pol_head_dom"/>
</dbReference>
<dbReference type="PANTHER" id="PTHR43051">
    <property type="entry name" value="POLYNUCLEOTIDE ADENYLYLTRANSFERASE FAMILY PROTEIN"/>
    <property type="match status" value="1"/>
</dbReference>
<dbReference type="CDD" id="cd05398">
    <property type="entry name" value="NT_ClassII-CCAase"/>
    <property type="match status" value="1"/>
</dbReference>
<dbReference type="GO" id="GO:0005524">
    <property type="term" value="F:ATP binding"/>
    <property type="evidence" value="ECO:0007669"/>
    <property type="project" value="UniProtKB-UniRule"/>
</dbReference>
<dbReference type="InterPro" id="IPR025866">
    <property type="entry name" value="PolyA_pol_arg_C_dom"/>
</dbReference>
<evidence type="ECO:0000256" key="4">
    <source>
        <dbReference type="ARBA" id="ARBA00022840"/>
    </source>
</evidence>
<dbReference type="HOGENOM" id="CLU_015961_0_0_4"/>
<feature type="domain" description="Poly A polymerase head" evidence="10">
    <location>
        <begin position="83"/>
        <end position="207"/>
    </location>
</feature>
<dbReference type="GO" id="GO:0006397">
    <property type="term" value="P:mRNA processing"/>
    <property type="evidence" value="ECO:0007669"/>
    <property type="project" value="UniProtKB-KW"/>
</dbReference>
<dbReference type="eggNOG" id="COG0617">
    <property type="taxonomic scope" value="Bacteria"/>
</dbReference>
<feature type="active site" evidence="7">
    <location>
        <position position="176"/>
    </location>
</feature>
<name>E7RY07_9BURK</name>
<dbReference type="SUPFAM" id="SSF81891">
    <property type="entry name" value="Poly A polymerase C-terminal region-like"/>
    <property type="match status" value="1"/>
</dbReference>
<reference evidence="13 14" key="1">
    <citation type="submission" date="2010-12" db="EMBL/GenBank/DDBJ databases">
        <authorList>
            <person name="Muzny D."/>
            <person name="Qin X."/>
            <person name="Deng J."/>
            <person name="Jiang H."/>
            <person name="Liu Y."/>
            <person name="Qu J."/>
            <person name="Song X.-Z."/>
            <person name="Zhang L."/>
            <person name="Thornton R."/>
            <person name="Coyle M."/>
            <person name="Francisco L."/>
            <person name="Jackson L."/>
            <person name="Javaid M."/>
            <person name="Korchina V."/>
            <person name="Kovar C."/>
            <person name="Mata R."/>
            <person name="Mathew T."/>
            <person name="Ngo R."/>
            <person name="Nguyen L."/>
            <person name="Nguyen N."/>
            <person name="Okwuonu G."/>
            <person name="Ongeri F."/>
            <person name="Pham C."/>
            <person name="Simmons D."/>
            <person name="Wilczek-Boney K."/>
            <person name="Hale W."/>
            <person name="Jakkamsetti A."/>
            <person name="Pham P."/>
            <person name="Ruth R."/>
            <person name="San Lucas F."/>
            <person name="Warren J."/>
            <person name="Zhang J."/>
            <person name="Zhao Z."/>
            <person name="Zhou C."/>
            <person name="Zhu D."/>
            <person name="Lee S."/>
            <person name="Bess C."/>
            <person name="Blankenburg K."/>
            <person name="Forbes L."/>
            <person name="Fu Q."/>
            <person name="Gubbala S."/>
            <person name="Hirani K."/>
            <person name="Jayaseelan J.C."/>
            <person name="Lara F."/>
            <person name="Munidasa M."/>
            <person name="Palculict T."/>
            <person name="Patil S."/>
            <person name="Pu L.-L."/>
            <person name="Saada N."/>
            <person name="Tang L."/>
            <person name="Weissenberger G."/>
            <person name="Zhu Y."/>
            <person name="Hemphill L."/>
            <person name="Shang Y."/>
            <person name="Youmans B."/>
            <person name="Ayvaz T."/>
            <person name="Ross M."/>
            <person name="Santibanez J."/>
            <person name="Aqrawi P."/>
            <person name="Gross S."/>
            <person name="Joshi V."/>
            <person name="Fowler G."/>
            <person name="Nazareth L."/>
            <person name="Reid J."/>
            <person name="Worley K."/>
            <person name="Petrosino J."/>
            <person name="Highlander S."/>
            <person name="Gibbs R."/>
        </authorList>
    </citation>
    <scope>NUCLEOTIDE SEQUENCE [LARGE SCALE GENOMIC DNA]</scope>
    <source>
        <strain evidence="13 14">ATCC 51599</strain>
    </source>
</reference>
<dbReference type="Pfam" id="PF12626">
    <property type="entry name" value="PolyA_pol_arg_C"/>
    <property type="match status" value="1"/>
</dbReference>
<dbReference type="EC" id="2.7.7.19" evidence="7"/>
<dbReference type="InterPro" id="IPR043519">
    <property type="entry name" value="NT_sf"/>
</dbReference>
<evidence type="ECO:0000313" key="14">
    <source>
        <dbReference type="Proteomes" id="UP000011021"/>
    </source>
</evidence>
<organism evidence="13 14">
    <name type="scientific">Lautropia mirabilis ATCC 51599</name>
    <dbReference type="NCBI Taxonomy" id="887898"/>
    <lineage>
        <taxon>Bacteria</taxon>
        <taxon>Pseudomonadati</taxon>
        <taxon>Pseudomonadota</taxon>
        <taxon>Betaproteobacteria</taxon>
        <taxon>Burkholderiales</taxon>
        <taxon>Burkholderiaceae</taxon>
        <taxon>Lautropia</taxon>
    </lineage>
</organism>
<feature type="domain" description="tRNA nucleotidyltransferase/poly(A) polymerase RNA and SrmB- binding" evidence="12">
    <location>
        <begin position="234"/>
        <end position="294"/>
    </location>
</feature>
<evidence type="ECO:0000256" key="5">
    <source>
        <dbReference type="ARBA" id="ARBA00022884"/>
    </source>
</evidence>
<dbReference type="EMBL" id="AEQP01000010">
    <property type="protein sequence ID" value="EFV94831.1"/>
    <property type="molecule type" value="Genomic_DNA"/>
</dbReference>
<evidence type="ECO:0000256" key="2">
    <source>
        <dbReference type="ARBA" id="ARBA00022679"/>
    </source>
</evidence>
<proteinExistence type="inferred from homology"/>
<dbReference type="GO" id="GO:1990817">
    <property type="term" value="F:poly(A) RNA polymerase activity"/>
    <property type="evidence" value="ECO:0007669"/>
    <property type="project" value="UniProtKB-UniRule"/>
</dbReference>
<evidence type="ECO:0000259" key="10">
    <source>
        <dbReference type="Pfam" id="PF01743"/>
    </source>
</evidence>
<keyword evidence="13" id="KW-0548">Nucleotidyltransferase</keyword>
<feature type="compositionally biased region" description="Basic residues" evidence="9">
    <location>
        <begin position="455"/>
        <end position="466"/>
    </location>
</feature>
<feature type="region of interest" description="Disordered" evidence="9">
    <location>
        <begin position="442"/>
        <end position="488"/>
    </location>
</feature>
<gene>
    <name evidence="7 13" type="primary">pcnB</name>
    <name evidence="13" type="ORF">HMPREF0551_1578</name>
</gene>
<evidence type="ECO:0000259" key="12">
    <source>
        <dbReference type="Pfam" id="PF12627"/>
    </source>
</evidence>
<keyword evidence="5 7" id="KW-0694">RNA-binding</keyword>
<dbReference type="Gene3D" id="3.30.460.10">
    <property type="entry name" value="Beta Polymerase, domain 2"/>
    <property type="match status" value="1"/>
</dbReference>
<dbReference type="Proteomes" id="UP000011021">
    <property type="component" value="Unassembled WGS sequence"/>
</dbReference>
<comment type="similarity">
    <text evidence="7 8">Belongs to the tRNA nucleotidyltransferase/poly(A) polymerase family.</text>
</comment>
<dbReference type="GO" id="GO:0043633">
    <property type="term" value="P:polyadenylation-dependent RNA catabolic process"/>
    <property type="evidence" value="ECO:0007669"/>
    <property type="project" value="InterPro"/>
</dbReference>
<dbReference type="Pfam" id="PF12627">
    <property type="entry name" value="PolyA_pol_RNAbd"/>
    <property type="match status" value="1"/>
</dbReference>
<comment type="function">
    <text evidence="7">Adds poly(A) tail to the 3' end of many RNAs, which usually targets these RNAs for decay. Plays a significant role in the global control of gene expression, through influencing the rate of transcript degradation, and in the general RNA quality control.</text>
</comment>
<keyword evidence="14" id="KW-1185">Reference proteome</keyword>
<keyword evidence="4 7" id="KW-0067">ATP-binding</keyword>
<evidence type="ECO:0000313" key="13">
    <source>
        <dbReference type="EMBL" id="EFV94831.1"/>
    </source>
</evidence>
<evidence type="ECO:0000256" key="9">
    <source>
        <dbReference type="SAM" id="MobiDB-lite"/>
    </source>
</evidence>
<dbReference type="InterPro" id="IPR052191">
    <property type="entry name" value="tRNA_ntf/polyA_polymerase_I"/>
</dbReference>
<keyword evidence="1 7" id="KW-0507">mRNA processing</keyword>
<evidence type="ECO:0000256" key="8">
    <source>
        <dbReference type="RuleBase" id="RU003953"/>
    </source>
</evidence>
<evidence type="ECO:0000256" key="6">
    <source>
        <dbReference type="ARBA" id="ARBA00023163"/>
    </source>
</evidence>
<evidence type="ECO:0000256" key="3">
    <source>
        <dbReference type="ARBA" id="ARBA00022741"/>
    </source>
</evidence>
<dbReference type="HAMAP" id="MF_00957">
    <property type="entry name" value="PolyA_pol"/>
    <property type="match status" value="1"/>
</dbReference>
<keyword evidence="6 7" id="KW-0804">Transcription</keyword>
<accession>E7RY07</accession>
<evidence type="ECO:0000256" key="1">
    <source>
        <dbReference type="ARBA" id="ARBA00022664"/>
    </source>
</evidence>
<feature type="region of interest" description="Disordered" evidence="9">
    <location>
        <begin position="16"/>
        <end position="49"/>
    </location>
</feature>
<dbReference type="PANTHER" id="PTHR43051:SF1">
    <property type="entry name" value="POLYNUCLEOTIDE ADENYLYLTRANSFERASE FAMILY PROTEIN"/>
    <property type="match status" value="1"/>
</dbReference>
<feature type="active site" evidence="7">
    <location>
        <position position="103"/>
    </location>
</feature>
<dbReference type="AlphaFoldDB" id="E7RY07"/>
<feature type="active site" evidence="7">
    <location>
        <position position="101"/>
    </location>
</feature>
<keyword evidence="3 7" id="KW-0547">Nucleotide-binding</keyword>
<dbReference type="Gene3D" id="1.10.3090.10">
    <property type="entry name" value="cca-adding enzyme, domain 2"/>
    <property type="match status" value="1"/>
</dbReference>
<feature type="domain" description="Polymerase A arginine-rich C-terminal" evidence="11">
    <location>
        <begin position="345"/>
        <end position="464"/>
    </location>
</feature>
<dbReference type="RefSeq" id="WP_005673879.1">
    <property type="nucleotide sequence ID" value="NZ_CP146288.1"/>
</dbReference>
<evidence type="ECO:0000259" key="11">
    <source>
        <dbReference type="Pfam" id="PF12626"/>
    </source>
</evidence>
<dbReference type="GO" id="GO:0003723">
    <property type="term" value="F:RNA binding"/>
    <property type="evidence" value="ECO:0007669"/>
    <property type="project" value="UniProtKB-UniRule"/>
</dbReference>
<dbReference type="SUPFAM" id="SSF81301">
    <property type="entry name" value="Nucleotidyltransferase"/>
    <property type="match status" value="1"/>
</dbReference>
<dbReference type="InterPro" id="IPR010206">
    <property type="entry name" value="PolA_pol_I"/>
</dbReference>
<comment type="catalytic activity">
    <reaction evidence="7">
        <text>RNA(n) + ATP = RNA(n)-3'-adenine ribonucleotide + diphosphate</text>
        <dbReference type="Rhea" id="RHEA:11332"/>
        <dbReference type="Rhea" id="RHEA-COMP:14527"/>
        <dbReference type="Rhea" id="RHEA-COMP:17347"/>
        <dbReference type="ChEBI" id="CHEBI:30616"/>
        <dbReference type="ChEBI" id="CHEBI:33019"/>
        <dbReference type="ChEBI" id="CHEBI:140395"/>
        <dbReference type="ChEBI" id="CHEBI:173115"/>
        <dbReference type="EC" id="2.7.7.19"/>
    </reaction>
</comment>
<keyword evidence="2 7" id="KW-0808">Transferase</keyword>
<dbReference type="InterPro" id="IPR032828">
    <property type="entry name" value="PolyA_RNA-bd"/>
</dbReference>
<protein>
    <recommendedName>
        <fullName evidence="7">Poly(A) polymerase I</fullName>
        <shortName evidence="7">PAP I</shortName>
        <ecNumber evidence="7">2.7.7.19</ecNumber>
    </recommendedName>
</protein>